<keyword evidence="1" id="KW-1133">Transmembrane helix</keyword>
<accession>A0A0A9FZX6</accession>
<feature type="transmembrane region" description="Helical" evidence="1">
    <location>
        <begin position="72"/>
        <end position="91"/>
    </location>
</feature>
<protein>
    <submittedName>
        <fullName evidence="2">Uncharacterized protein</fullName>
    </submittedName>
</protein>
<dbReference type="EMBL" id="GBRH01183978">
    <property type="protein sequence ID" value="JAE13918.1"/>
    <property type="molecule type" value="Transcribed_RNA"/>
</dbReference>
<evidence type="ECO:0000313" key="2">
    <source>
        <dbReference type="EMBL" id="JAE13918.1"/>
    </source>
</evidence>
<evidence type="ECO:0000256" key="1">
    <source>
        <dbReference type="SAM" id="Phobius"/>
    </source>
</evidence>
<dbReference type="AlphaFoldDB" id="A0A0A9FZX6"/>
<reference evidence="2" key="2">
    <citation type="journal article" date="2015" name="Data Brief">
        <title>Shoot transcriptome of the giant reed, Arundo donax.</title>
        <authorList>
            <person name="Barrero R.A."/>
            <person name="Guerrero F.D."/>
            <person name="Moolhuijzen P."/>
            <person name="Goolsby J.A."/>
            <person name="Tidwell J."/>
            <person name="Bellgard S.E."/>
            <person name="Bellgard M.I."/>
        </authorList>
    </citation>
    <scope>NUCLEOTIDE SEQUENCE</scope>
    <source>
        <tissue evidence="2">Shoot tissue taken approximately 20 cm above the soil surface</tissue>
    </source>
</reference>
<proteinExistence type="predicted"/>
<organism evidence="2">
    <name type="scientific">Arundo donax</name>
    <name type="common">Giant reed</name>
    <name type="synonym">Donax arundinaceus</name>
    <dbReference type="NCBI Taxonomy" id="35708"/>
    <lineage>
        <taxon>Eukaryota</taxon>
        <taxon>Viridiplantae</taxon>
        <taxon>Streptophyta</taxon>
        <taxon>Embryophyta</taxon>
        <taxon>Tracheophyta</taxon>
        <taxon>Spermatophyta</taxon>
        <taxon>Magnoliopsida</taxon>
        <taxon>Liliopsida</taxon>
        <taxon>Poales</taxon>
        <taxon>Poaceae</taxon>
        <taxon>PACMAD clade</taxon>
        <taxon>Arundinoideae</taxon>
        <taxon>Arundineae</taxon>
        <taxon>Arundo</taxon>
    </lineage>
</organism>
<name>A0A0A9FZX6_ARUDO</name>
<sequence length="92" mass="10439">MLVRCDCYLAQCSPGPTCLLATGKQSLHVLLGSYQESAMLPFWFHYNLPKEICSCICWFLVAMRPRVSCVRFIVPSCDVAIIIFQILNGFIF</sequence>
<keyword evidence="1" id="KW-0472">Membrane</keyword>
<reference evidence="2" key="1">
    <citation type="submission" date="2014-09" db="EMBL/GenBank/DDBJ databases">
        <authorList>
            <person name="Magalhaes I.L.F."/>
            <person name="Oliveira U."/>
            <person name="Santos F.R."/>
            <person name="Vidigal T.H.D.A."/>
            <person name="Brescovit A.D."/>
            <person name="Santos A.J."/>
        </authorList>
    </citation>
    <scope>NUCLEOTIDE SEQUENCE</scope>
    <source>
        <tissue evidence="2">Shoot tissue taken approximately 20 cm above the soil surface</tissue>
    </source>
</reference>
<keyword evidence="1" id="KW-0812">Transmembrane</keyword>